<evidence type="ECO:0000313" key="4">
    <source>
        <dbReference type="EMBL" id="MBB5060421.1"/>
    </source>
</evidence>
<evidence type="ECO:0000259" key="3">
    <source>
        <dbReference type="Pfam" id="PF02525"/>
    </source>
</evidence>
<evidence type="ECO:0000256" key="1">
    <source>
        <dbReference type="ARBA" id="ARBA00006252"/>
    </source>
</evidence>
<accession>A0A7W8E693</accession>
<gene>
    <name evidence="4" type="ORF">HDF16_005157</name>
</gene>
<dbReference type="InterPro" id="IPR051545">
    <property type="entry name" value="NAD(P)H_dehydrogenase_qn"/>
</dbReference>
<evidence type="ECO:0000256" key="2">
    <source>
        <dbReference type="ARBA" id="ARBA00023002"/>
    </source>
</evidence>
<dbReference type="GO" id="GO:0005829">
    <property type="term" value="C:cytosol"/>
    <property type="evidence" value="ECO:0007669"/>
    <property type="project" value="TreeGrafter"/>
</dbReference>
<comment type="caution">
    <text evidence="4">The sequence shown here is derived from an EMBL/GenBank/DDBJ whole genome shotgun (WGS) entry which is preliminary data.</text>
</comment>
<dbReference type="Gene3D" id="3.40.50.360">
    <property type="match status" value="1"/>
</dbReference>
<dbReference type="InterPro" id="IPR029039">
    <property type="entry name" value="Flavoprotein-like_sf"/>
</dbReference>
<dbReference type="Pfam" id="PF02525">
    <property type="entry name" value="Flavodoxin_2"/>
    <property type="match status" value="1"/>
</dbReference>
<dbReference type="PANTHER" id="PTHR10204:SF34">
    <property type="entry name" value="NAD(P)H DEHYDROGENASE [QUINONE] 1 ISOFORM 1"/>
    <property type="match status" value="1"/>
</dbReference>
<feature type="domain" description="Flavodoxin-like fold" evidence="3">
    <location>
        <begin position="9"/>
        <end position="178"/>
    </location>
</feature>
<dbReference type="Proteomes" id="UP000540989">
    <property type="component" value="Unassembled WGS sequence"/>
</dbReference>
<evidence type="ECO:0000313" key="5">
    <source>
        <dbReference type="Proteomes" id="UP000540989"/>
    </source>
</evidence>
<dbReference type="SUPFAM" id="SSF52218">
    <property type="entry name" value="Flavoproteins"/>
    <property type="match status" value="1"/>
</dbReference>
<comment type="similarity">
    <text evidence="1">Belongs to the NAD(P)H dehydrogenase (quinone) family.</text>
</comment>
<keyword evidence="5" id="KW-1185">Reference proteome</keyword>
<name>A0A7W8E693_9BACT</name>
<dbReference type="GO" id="GO:0003955">
    <property type="term" value="F:NAD(P)H dehydrogenase (quinone) activity"/>
    <property type="evidence" value="ECO:0007669"/>
    <property type="project" value="TreeGrafter"/>
</dbReference>
<dbReference type="InterPro" id="IPR003680">
    <property type="entry name" value="Flavodoxin_fold"/>
</dbReference>
<protein>
    <submittedName>
        <fullName evidence="4">Putative NADPH-quinone reductase</fullName>
    </submittedName>
</protein>
<dbReference type="PANTHER" id="PTHR10204">
    <property type="entry name" value="NAD P H OXIDOREDUCTASE-RELATED"/>
    <property type="match status" value="1"/>
</dbReference>
<organism evidence="4 5">
    <name type="scientific">Granulicella aggregans</name>
    <dbReference type="NCBI Taxonomy" id="474949"/>
    <lineage>
        <taxon>Bacteria</taxon>
        <taxon>Pseudomonadati</taxon>
        <taxon>Acidobacteriota</taxon>
        <taxon>Terriglobia</taxon>
        <taxon>Terriglobales</taxon>
        <taxon>Acidobacteriaceae</taxon>
        <taxon>Granulicella</taxon>
    </lineage>
</organism>
<dbReference type="AlphaFoldDB" id="A0A7W8E693"/>
<reference evidence="4 5" key="1">
    <citation type="submission" date="2020-08" db="EMBL/GenBank/DDBJ databases">
        <title>Genomic Encyclopedia of Type Strains, Phase IV (KMG-V): Genome sequencing to study the core and pangenomes of soil and plant-associated prokaryotes.</title>
        <authorList>
            <person name="Whitman W."/>
        </authorList>
    </citation>
    <scope>NUCLEOTIDE SEQUENCE [LARGE SCALE GENOMIC DNA]</scope>
    <source>
        <strain evidence="4 5">M8UP14</strain>
    </source>
</reference>
<sequence>MTATPPHRNALIVVSHPDDASFSLAIARRSEAALLALGFTAHFCDLYRDNFNPLLTRGEVRGSKTDDPLTQRYRDLLASAEVLVIVHSNCWGSPPAMMKGWMDRVFAEGSAYAFEKSSDLGDVPKGLLRVNAAVVFNTSNTTEERERLVFGDPLDRIWKDCLLYYCGVKNVTRHVFRIIATSSLEDRKRWLDEVDHILYGATSK</sequence>
<dbReference type="EMBL" id="JACHIP010000013">
    <property type="protein sequence ID" value="MBB5060421.1"/>
    <property type="molecule type" value="Genomic_DNA"/>
</dbReference>
<keyword evidence="2" id="KW-0560">Oxidoreductase</keyword>
<proteinExistence type="inferred from homology"/>